<organism evidence="2 3">
    <name type="scientific">Henriciella algicola</name>
    <dbReference type="NCBI Taxonomy" id="1608422"/>
    <lineage>
        <taxon>Bacteria</taxon>
        <taxon>Pseudomonadati</taxon>
        <taxon>Pseudomonadota</taxon>
        <taxon>Alphaproteobacteria</taxon>
        <taxon>Hyphomonadales</taxon>
        <taxon>Hyphomonadaceae</taxon>
        <taxon>Henriciella</taxon>
    </lineage>
</organism>
<feature type="transmembrane region" description="Helical" evidence="1">
    <location>
        <begin position="20"/>
        <end position="43"/>
    </location>
</feature>
<name>A0A399RHD2_9PROT</name>
<gene>
    <name evidence="2" type="ORF">D1222_01920</name>
</gene>
<keyword evidence="3" id="KW-1185">Reference proteome</keyword>
<evidence type="ECO:0000313" key="2">
    <source>
        <dbReference type="EMBL" id="RIJ31050.1"/>
    </source>
</evidence>
<dbReference type="AlphaFoldDB" id="A0A399RHD2"/>
<dbReference type="EMBL" id="QWGA01000003">
    <property type="protein sequence ID" value="RIJ31050.1"/>
    <property type="molecule type" value="Genomic_DNA"/>
</dbReference>
<keyword evidence="1" id="KW-0812">Transmembrane</keyword>
<sequence>MQTRAKIIAANHMNMTASTMMSHVIVGILCRFFVWLGLFAMCVDALGRSLIKSVLDICSRTHRCNKNRKRHNHDEQCSKTPEWCGAAHSLAKVLFSEKGLAYD</sequence>
<reference evidence="2 3" key="1">
    <citation type="submission" date="2018-08" db="EMBL/GenBank/DDBJ databases">
        <title>Henriciella mobilis sp. nov., isolated from seawater.</title>
        <authorList>
            <person name="Cheng H."/>
            <person name="Wu Y.-H."/>
            <person name="Xu X.-W."/>
            <person name="Guo L.-L."/>
        </authorList>
    </citation>
    <scope>NUCLEOTIDE SEQUENCE [LARGE SCALE GENOMIC DNA]</scope>
    <source>
        <strain evidence="2 3">CCUG67844</strain>
    </source>
</reference>
<proteinExistence type="predicted"/>
<keyword evidence="1" id="KW-1133">Transmembrane helix</keyword>
<evidence type="ECO:0000256" key="1">
    <source>
        <dbReference type="SAM" id="Phobius"/>
    </source>
</evidence>
<comment type="caution">
    <text evidence="2">The sequence shown here is derived from an EMBL/GenBank/DDBJ whole genome shotgun (WGS) entry which is preliminary data.</text>
</comment>
<dbReference type="Proteomes" id="UP000265845">
    <property type="component" value="Unassembled WGS sequence"/>
</dbReference>
<evidence type="ECO:0000313" key="3">
    <source>
        <dbReference type="Proteomes" id="UP000265845"/>
    </source>
</evidence>
<keyword evidence="1" id="KW-0472">Membrane</keyword>
<accession>A0A399RHD2</accession>
<protein>
    <submittedName>
        <fullName evidence="2">Uncharacterized protein</fullName>
    </submittedName>
</protein>